<comment type="cofactor">
    <cofactor evidence="1">
        <name>thiamine diphosphate</name>
        <dbReference type="ChEBI" id="CHEBI:58937"/>
    </cofactor>
</comment>
<evidence type="ECO:0000313" key="6">
    <source>
        <dbReference type="EMBL" id="XAN08748.1"/>
    </source>
</evidence>
<dbReference type="InterPro" id="IPR029061">
    <property type="entry name" value="THDP-binding"/>
</dbReference>
<keyword evidence="2" id="KW-0560">Oxidoreductase</keyword>
<proteinExistence type="predicted"/>
<protein>
    <submittedName>
        <fullName evidence="6">Thiamine pyrophosphate-dependent dehydrogenase E1 component subunit alpha</fullName>
    </submittedName>
</protein>
<dbReference type="PANTHER" id="PTHR11516:SF41">
    <property type="entry name" value="3-METHYL-2-OXOBUTANOATE DEHYDROGENASE SUBUNIT ALPHA"/>
    <property type="match status" value="1"/>
</dbReference>
<evidence type="ECO:0000256" key="2">
    <source>
        <dbReference type="ARBA" id="ARBA00023002"/>
    </source>
</evidence>
<evidence type="ECO:0000256" key="1">
    <source>
        <dbReference type="ARBA" id="ARBA00001964"/>
    </source>
</evidence>
<accession>A0ABZ3FVE3</accession>
<dbReference type="PANTHER" id="PTHR11516">
    <property type="entry name" value="PYRUVATE DEHYDROGENASE E1 COMPONENT, ALPHA SUBUNIT BACTERIAL AND ORGANELLAR"/>
    <property type="match status" value="1"/>
</dbReference>
<feature type="region of interest" description="Disordered" evidence="4">
    <location>
        <begin position="1"/>
        <end position="23"/>
    </location>
</feature>
<evidence type="ECO:0000313" key="7">
    <source>
        <dbReference type="Proteomes" id="UP001442841"/>
    </source>
</evidence>
<dbReference type="SUPFAM" id="SSF52518">
    <property type="entry name" value="Thiamin diphosphate-binding fold (THDP-binding)"/>
    <property type="match status" value="1"/>
</dbReference>
<feature type="domain" description="Dehydrogenase E1 component" evidence="5">
    <location>
        <begin position="68"/>
        <end position="360"/>
    </location>
</feature>
<dbReference type="InterPro" id="IPR050642">
    <property type="entry name" value="PDH_E1_Alpha_Subunit"/>
</dbReference>
<keyword evidence="7" id="KW-1185">Reference proteome</keyword>
<evidence type="ECO:0000259" key="5">
    <source>
        <dbReference type="Pfam" id="PF00676"/>
    </source>
</evidence>
<keyword evidence="3" id="KW-0786">Thiamine pyrophosphate</keyword>
<name>A0ABZ3FVE3_9ACTN</name>
<evidence type="ECO:0000256" key="3">
    <source>
        <dbReference type="ARBA" id="ARBA00023052"/>
    </source>
</evidence>
<reference evidence="6 7" key="1">
    <citation type="submission" date="2024-04" db="EMBL/GenBank/DDBJ databases">
        <title>Isolation of an actinomycete strain from pig manure.</title>
        <authorList>
            <person name="Gong T."/>
            <person name="Yu Z."/>
            <person name="An M."/>
            <person name="Wei C."/>
            <person name="Yang W."/>
            <person name="Liu L."/>
        </authorList>
    </citation>
    <scope>NUCLEOTIDE SEQUENCE [LARGE SCALE GENOMIC DNA]</scope>
    <source>
        <strain evidence="6 7">ZF39</strain>
    </source>
</reference>
<dbReference type="Gene3D" id="3.40.50.970">
    <property type="match status" value="1"/>
</dbReference>
<gene>
    <name evidence="6" type="ORF">AADG42_16025</name>
</gene>
<dbReference type="EMBL" id="CP154795">
    <property type="protein sequence ID" value="XAN08748.1"/>
    <property type="molecule type" value="Genomic_DNA"/>
</dbReference>
<sequence>MATRKRTSTAPEKDSTKPSTLAPPVEKNLSAEVLAALDITDTSMNPPASLEGRDHELLKKLYDGVVKARAFEDRMHSMYRAGDLLGSYYSGNWHEAISVGTMAAMEERDYYCPLHRDVGGHLMRGMPPEQIMGSFMGKSIAPTGGRDGTLHYGRLDLNTYNPPSHIPANYPVATGMAFAAKYRGEDRVAVAICGDGSTSRADFHESVNIAGAMQLPAVFQVQNNQIAMGTKLSMQTNSGSFVIKAAAYGIPGIKCDGTDVIAVYDAMKEAIDRARSGGGPTIVEAVTMRMHGHAEHDGAEYVDPALKEEWGKRDPVELYEKRLIEAGVISEEEAAETREAARKWAIAARKIAITAPMPDPTNIEEGVYAD</sequence>
<evidence type="ECO:0000256" key="4">
    <source>
        <dbReference type="SAM" id="MobiDB-lite"/>
    </source>
</evidence>
<organism evidence="6 7">
    <name type="scientific">Ammonicoccus fulvus</name>
    <dbReference type="NCBI Taxonomy" id="3138240"/>
    <lineage>
        <taxon>Bacteria</taxon>
        <taxon>Bacillati</taxon>
        <taxon>Actinomycetota</taxon>
        <taxon>Actinomycetes</taxon>
        <taxon>Propionibacteriales</taxon>
        <taxon>Propionibacteriaceae</taxon>
        <taxon>Ammonicoccus</taxon>
    </lineage>
</organism>
<dbReference type="CDD" id="cd02000">
    <property type="entry name" value="TPP_E1_PDC_ADC_BCADC"/>
    <property type="match status" value="1"/>
</dbReference>
<dbReference type="Proteomes" id="UP001442841">
    <property type="component" value="Chromosome"/>
</dbReference>
<dbReference type="RefSeq" id="WP_425310178.1">
    <property type="nucleotide sequence ID" value="NZ_CP154795.1"/>
</dbReference>
<dbReference type="Pfam" id="PF00676">
    <property type="entry name" value="E1_dh"/>
    <property type="match status" value="1"/>
</dbReference>
<dbReference type="InterPro" id="IPR001017">
    <property type="entry name" value="DH_E1"/>
</dbReference>